<evidence type="ECO:0000313" key="2">
    <source>
        <dbReference type="EMBL" id="QKX61896.1"/>
    </source>
</evidence>
<evidence type="ECO:0000256" key="1">
    <source>
        <dbReference type="SAM" id="MobiDB-lite"/>
    </source>
</evidence>
<dbReference type="RefSeq" id="XP_035348070.1">
    <property type="nucleotide sequence ID" value="XM_035492177.1"/>
</dbReference>
<protein>
    <recommendedName>
        <fullName evidence="4">BZIP domain-containing protein</fullName>
    </recommendedName>
</protein>
<proteinExistence type="predicted"/>
<name>A0A7H8R6R4_TALRU</name>
<evidence type="ECO:0008006" key="4">
    <source>
        <dbReference type="Google" id="ProtNLM"/>
    </source>
</evidence>
<feature type="region of interest" description="Disordered" evidence="1">
    <location>
        <begin position="1"/>
        <end position="38"/>
    </location>
</feature>
<organism evidence="2 3">
    <name type="scientific">Talaromyces rugulosus</name>
    <name type="common">Penicillium rugulosum</name>
    <dbReference type="NCBI Taxonomy" id="121627"/>
    <lineage>
        <taxon>Eukaryota</taxon>
        <taxon>Fungi</taxon>
        <taxon>Dikarya</taxon>
        <taxon>Ascomycota</taxon>
        <taxon>Pezizomycotina</taxon>
        <taxon>Eurotiomycetes</taxon>
        <taxon>Eurotiomycetidae</taxon>
        <taxon>Eurotiales</taxon>
        <taxon>Trichocomaceae</taxon>
        <taxon>Talaromyces</taxon>
        <taxon>Talaromyces sect. Islandici</taxon>
    </lineage>
</organism>
<gene>
    <name evidence="2" type="ORF">TRUGW13939_09052</name>
</gene>
<keyword evidence="3" id="KW-1185">Reference proteome</keyword>
<sequence length="331" mass="38584">MAGEPDSSGDTESRPGQSLEATRAERRRRQNRLNQQAWSESHAILSPDLCEARHFANPVWYWTIGQRQRCRREAERQQDQADMGMALPPDPVQHSTPALSTLLELIRDAREPEELQKARSCRLTDQNLYQLLAVFESAAYRSYREDPRVDHRLTLGKLNVFRAFVRNIAALGYTREWMTDDALSYFSIDGPHHPPGALVTSWASLPASLRPTKLQQSQPHHPWLDFFPFAQLRDNLIHNEDTMDDSSFCRDLMGFWNMPEEDNCILVWGNPWDPMCWEITETFLRKWGWLIKGCPEIIWSTNYWRQIRGLKRLNWRSSFDRLIEGGIATSQ</sequence>
<dbReference type="GeneID" id="55996536"/>
<dbReference type="AlphaFoldDB" id="A0A7H8R6R4"/>
<dbReference type="EMBL" id="CP055902">
    <property type="protein sequence ID" value="QKX61896.1"/>
    <property type="molecule type" value="Genomic_DNA"/>
</dbReference>
<reference evidence="3" key="1">
    <citation type="submission" date="2020-06" db="EMBL/GenBank/DDBJ databases">
        <title>A chromosome-scale genome assembly of Talaromyces rugulosus W13939.</title>
        <authorList>
            <person name="Wang B."/>
            <person name="Guo L."/>
            <person name="Ye K."/>
            <person name="Wang L."/>
        </authorList>
    </citation>
    <scope>NUCLEOTIDE SEQUENCE [LARGE SCALE GENOMIC DNA]</scope>
    <source>
        <strain evidence="3">W13939</strain>
    </source>
</reference>
<dbReference type="Proteomes" id="UP000509510">
    <property type="component" value="Chromosome V"/>
</dbReference>
<dbReference type="PANTHER" id="PTHR38116:SF1">
    <property type="entry name" value="BZIP DOMAIN-CONTAINING PROTEIN"/>
    <property type="match status" value="1"/>
</dbReference>
<dbReference type="OrthoDB" id="4225086at2759"/>
<dbReference type="PANTHER" id="PTHR38116">
    <property type="entry name" value="CHROMOSOME 7, WHOLE GENOME SHOTGUN SEQUENCE"/>
    <property type="match status" value="1"/>
</dbReference>
<evidence type="ECO:0000313" key="3">
    <source>
        <dbReference type="Proteomes" id="UP000509510"/>
    </source>
</evidence>
<accession>A0A7H8R6R4</accession>
<dbReference type="InterPro" id="IPR021833">
    <property type="entry name" value="DUF3425"/>
</dbReference>
<dbReference type="Pfam" id="PF11905">
    <property type="entry name" value="DUF3425"/>
    <property type="match status" value="1"/>
</dbReference>
<dbReference type="KEGG" id="trg:TRUGW13939_09052"/>
<feature type="region of interest" description="Disordered" evidence="1">
    <location>
        <begin position="73"/>
        <end position="94"/>
    </location>
</feature>